<sequence length="303" mass="35698">MEQMKQVKKYLEYCQFRKELDQKTLKAYRIDLKQFFLFVQESIPGRDEIEEYITDLHKKYKQKTVKRKLASVKAYFNYLEDEEVIQKNPFGRIKVKFKETYTLPRVIPRNEIESLLNYMYKQEEKEGDGNCKNCLRDIAVIETFFAAGARVYEISNIRADGIDLDTGIIRIMGKGGKERYIQVAVPDILDILRKYYKENENAIRQSGFFFVNGRGGRFTEQSIRLMLKKYTKRAGIERNITPHMFRHSFATYLIEDGVDVSCVQQILGHSSIKTTQIYIHIAAKKQAEILRERHPRNKMNISC</sequence>
<keyword evidence="5" id="KW-0233">DNA recombination</keyword>
<evidence type="ECO:0000259" key="8">
    <source>
        <dbReference type="PROSITE" id="PS51900"/>
    </source>
</evidence>
<dbReference type="InterPro" id="IPR013762">
    <property type="entry name" value="Integrase-like_cat_sf"/>
</dbReference>
<evidence type="ECO:0000256" key="5">
    <source>
        <dbReference type="ARBA" id="ARBA00023172"/>
    </source>
</evidence>
<dbReference type="Pfam" id="PF00589">
    <property type="entry name" value="Phage_integrase"/>
    <property type="match status" value="1"/>
</dbReference>
<dbReference type="GO" id="GO:0015074">
    <property type="term" value="P:DNA integration"/>
    <property type="evidence" value="ECO:0007669"/>
    <property type="project" value="UniProtKB-KW"/>
</dbReference>
<dbReference type="AlphaFoldDB" id="A0A9D2KJ82"/>
<dbReference type="InterPro" id="IPR011010">
    <property type="entry name" value="DNA_brk_join_enz"/>
</dbReference>
<dbReference type="PANTHER" id="PTHR30349:SF41">
    <property type="entry name" value="INTEGRASE_RECOMBINASE PROTEIN MJ0367-RELATED"/>
    <property type="match status" value="1"/>
</dbReference>
<dbReference type="SUPFAM" id="SSF56349">
    <property type="entry name" value="DNA breaking-rejoining enzymes"/>
    <property type="match status" value="1"/>
</dbReference>
<dbReference type="PROSITE" id="PS51898">
    <property type="entry name" value="TYR_RECOMBINASE"/>
    <property type="match status" value="1"/>
</dbReference>
<dbReference type="Pfam" id="PF02899">
    <property type="entry name" value="Phage_int_SAM_1"/>
    <property type="match status" value="1"/>
</dbReference>
<reference evidence="9" key="2">
    <citation type="submission" date="2021-04" db="EMBL/GenBank/DDBJ databases">
        <authorList>
            <person name="Gilroy R."/>
        </authorList>
    </citation>
    <scope>NUCLEOTIDE SEQUENCE</scope>
    <source>
        <strain evidence="9">ChiSjej2B20-11307</strain>
    </source>
</reference>
<protein>
    <submittedName>
        <fullName evidence="9">Tyrosine-type recombinase/integrase</fullName>
    </submittedName>
</protein>
<evidence type="ECO:0000256" key="2">
    <source>
        <dbReference type="ARBA" id="ARBA00008857"/>
    </source>
</evidence>
<name>A0A9D2KJ82_9FIRM</name>
<dbReference type="InterPro" id="IPR004107">
    <property type="entry name" value="Integrase_SAM-like_N"/>
</dbReference>
<reference evidence="9" key="1">
    <citation type="journal article" date="2021" name="PeerJ">
        <title>Extensive microbial diversity within the chicken gut microbiome revealed by metagenomics and culture.</title>
        <authorList>
            <person name="Gilroy R."/>
            <person name="Ravi A."/>
            <person name="Getino M."/>
            <person name="Pursley I."/>
            <person name="Horton D.L."/>
            <person name="Alikhan N.F."/>
            <person name="Baker D."/>
            <person name="Gharbi K."/>
            <person name="Hall N."/>
            <person name="Watson M."/>
            <person name="Adriaenssens E.M."/>
            <person name="Foster-Nyarko E."/>
            <person name="Jarju S."/>
            <person name="Secka A."/>
            <person name="Antonio M."/>
            <person name="Oren A."/>
            <person name="Chaudhuri R.R."/>
            <person name="La Ragione R."/>
            <person name="Hildebrand F."/>
            <person name="Pallen M.J."/>
        </authorList>
    </citation>
    <scope>NUCLEOTIDE SEQUENCE</scope>
    <source>
        <strain evidence="9">ChiSjej2B20-11307</strain>
    </source>
</reference>
<evidence type="ECO:0000256" key="1">
    <source>
        <dbReference type="ARBA" id="ARBA00003283"/>
    </source>
</evidence>
<organism evidence="9 10">
    <name type="scientific">Candidatus Mediterraneibacter pullicola</name>
    <dbReference type="NCBI Taxonomy" id="2838682"/>
    <lineage>
        <taxon>Bacteria</taxon>
        <taxon>Bacillati</taxon>
        <taxon>Bacillota</taxon>
        <taxon>Clostridia</taxon>
        <taxon>Lachnospirales</taxon>
        <taxon>Lachnospiraceae</taxon>
        <taxon>Mediterraneibacter</taxon>
    </lineage>
</organism>
<evidence type="ECO:0000256" key="6">
    <source>
        <dbReference type="PROSITE-ProRule" id="PRU01248"/>
    </source>
</evidence>
<gene>
    <name evidence="9" type="ORF">H9798_06620</name>
</gene>
<evidence type="ECO:0000256" key="4">
    <source>
        <dbReference type="ARBA" id="ARBA00023125"/>
    </source>
</evidence>
<evidence type="ECO:0000256" key="3">
    <source>
        <dbReference type="ARBA" id="ARBA00022908"/>
    </source>
</evidence>
<dbReference type="GO" id="GO:0006310">
    <property type="term" value="P:DNA recombination"/>
    <property type="evidence" value="ECO:0007669"/>
    <property type="project" value="UniProtKB-KW"/>
</dbReference>
<comment type="function">
    <text evidence="1">Site-specific tyrosine recombinase, which acts by catalyzing the cutting and rejoining of the recombining DNA molecules.</text>
</comment>
<comment type="caution">
    <text evidence="9">The sequence shown here is derived from an EMBL/GenBank/DDBJ whole genome shotgun (WGS) entry which is preliminary data.</text>
</comment>
<dbReference type="PANTHER" id="PTHR30349">
    <property type="entry name" value="PHAGE INTEGRASE-RELATED"/>
    <property type="match status" value="1"/>
</dbReference>
<dbReference type="Gene3D" id="1.10.443.10">
    <property type="entry name" value="Intergrase catalytic core"/>
    <property type="match status" value="1"/>
</dbReference>
<dbReference type="PROSITE" id="PS51900">
    <property type="entry name" value="CB"/>
    <property type="match status" value="1"/>
</dbReference>
<dbReference type="InterPro" id="IPR044068">
    <property type="entry name" value="CB"/>
</dbReference>
<comment type="similarity">
    <text evidence="2">Belongs to the 'phage' integrase family.</text>
</comment>
<feature type="domain" description="Core-binding (CB)" evidence="8">
    <location>
        <begin position="1"/>
        <end position="80"/>
    </location>
</feature>
<evidence type="ECO:0000259" key="7">
    <source>
        <dbReference type="PROSITE" id="PS51898"/>
    </source>
</evidence>
<feature type="domain" description="Tyr recombinase" evidence="7">
    <location>
        <begin position="102"/>
        <end position="291"/>
    </location>
</feature>
<dbReference type="Proteomes" id="UP000824223">
    <property type="component" value="Unassembled WGS sequence"/>
</dbReference>
<keyword evidence="3" id="KW-0229">DNA integration</keyword>
<dbReference type="InterPro" id="IPR002104">
    <property type="entry name" value="Integrase_catalytic"/>
</dbReference>
<dbReference type="InterPro" id="IPR050090">
    <property type="entry name" value="Tyrosine_recombinase_XerCD"/>
</dbReference>
<evidence type="ECO:0000313" key="9">
    <source>
        <dbReference type="EMBL" id="HJA06795.1"/>
    </source>
</evidence>
<keyword evidence="4 6" id="KW-0238">DNA-binding</keyword>
<accession>A0A9D2KJ82</accession>
<dbReference type="GO" id="GO:0003677">
    <property type="term" value="F:DNA binding"/>
    <property type="evidence" value="ECO:0007669"/>
    <property type="project" value="UniProtKB-UniRule"/>
</dbReference>
<dbReference type="InterPro" id="IPR010998">
    <property type="entry name" value="Integrase_recombinase_N"/>
</dbReference>
<dbReference type="Gene3D" id="1.10.150.130">
    <property type="match status" value="1"/>
</dbReference>
<proteinExistence type="inferred from homology"/>
<dbReference type="EMBL" id="DXAK01000034">
    <property type="protein sequence ID" value="HJA06795.1"/>
    <property type="molecule type" value="Genomic_DNA"/>
</dbReference>
<evidence type="ECO:0000313" key="10">
    <source>
        <dbReference type="Proteomes" id="UP000824223"/>
    </source>
</evidence>